<evidence type="ECO:0000256" key="1">
    <source>
        <dbReference type="SAM" id="MobiDB-lite"/>
    </source>
</evidence>
<feature type="region of interest" description="Disordered" evidence="1">
    <location>
        <begin position="134"/>
        <end position="154"/>
    </location>
</feature>
<reference evidence="2 3" key="1">
    <citation type="submission" date="2016-10" db="EMBL/GenBank/DDBJ databases">
        <authorList>
            <person name="Cai Z."/>
        </authorList>
    </citation>
    <scope>NUCLEOTIDE SEQUENCE [LARGE SCALE GENOMIC DNA]</scope>
</reference>
<dbReference type="EMBL" id="FNXT01000333">
    <property type="protein sequence ID" value="SZX63580.1"/>
    <property type="molecule type" value="Genomic_DNA"/>
</dbReference>
<dbReference type="AlphaFoldDB" id="A0A383VF78"/>
<dbReference type="InterPro" id="IPR015915">
    <property type="entry name" value="Kelch-typ_b-propeller"/>
</dbReference>
<keyword evidence="3" id="KW-1185">Reference proteome</keyword>
<dbReference type="Gene3D" id="2.120.10.80">
    <property type="entry name" value="Kelch-type beta propeller"/>
    <property type="match status" value="1"/>
</dbReference>
<organism evidence="2 3">
    <name type="scientific">Tetradesmus obliquus</name>
    <name type="common">Green alga</name>
    <name type="synonym">Acutodesmus obliquus</name>
    <dbReference type="NCBI Taxonomy" id="3088"/>
    <lineage>
        <taxon>Eukaryota</taxon>
        <taxon>Viridiplantae</taxon>
        <taxon>Chlorophyta</taxon>
        <taxon>core chlorophytes</taxon>
        <taxon>Chlorophyceae</taxon>
        <taxon>CS clade</taxon>
        <taxon>Sphaeropleales</taxon>
        <taxon>Scenedesmaceae</taxon>
        <taxon>Tetradesmus</taxon>
    </lineage>
</organism>
<dbReference type="SUPFAM" id="SSF117281">
    <property type="entry name" value="Kelch motif"/>
    <property type="match status" value="1"/>
</dbReference>
<dbReference type="InterPro" id="IPR006652">
    <property type="entry name" value="Kelch_1"/>
</dbReference>
<accession>A0A383VF78</accession>
<sequence length="436" mass="47177">MYSAATKGWAPVKGGGPRPECVLLSGRKAERRWLAAVLRSEYTSAGEDVVCMLPRDAVEEPFQPRLLWASRKAASALPSPPQHSCCTDAALAAAGGKLYLLGGDSFGAEDRHGGIIRHQGRDVEQASTRLHAASSRHARGHILGSSSSSSRRAHRHAVAVGPTGSSRSRCWAAATNAAAPGPRNLLDLRMWRWREGAPLQRNNLHGVGLVEYDGKLLAVGGCLEPWPGNEHEEYVSLSATDVVSCYDLRNDSWSELPARLPLQLGYATPVVGSCYEPPQDSMRLVRSLRHTLDYMGLPTPRFPCSSFNEVLLLPAYAPDCEGCTGDQGLLMYSAATHGWAPLQDDRDPRPDYVRAEGIVAKRRWLAAVLRSEYTSAGEDVVVMLPRDGDEEKEHDPVLLRASLKSSSDLPPTPRHLHCTNAALAAASGKLFLLGGS</sequence>
<evidence type="ECO:0000313" key="3">
    <source>
        <dbReference type="Proteomes" id="UP000256970"/>
    </source>
</evidence>
<evidence type="ECO:0000313" key="2">
    <source>
        <dbReference type="EMBL" id="SZX63580.1"/>
    </source>
</evidence>
<dbReference type="Proteomes" id="UP000256970">
    <property type="component" value="Unassembled WGS sequence"/>
</dbReference>
<protein>
    <submittedName>
        <fullName evidence="2">Uncharacterized protein</fullName>
    </submittedName>
</protein>
<name>A0A383VF78_TETOB</name>
<proteinExistence type="predicted"/>
<dbReference type="Pfam" id="PF01344">
    <property type="entry name" value="Kelch_1"/>
    <property type="match status" value="1"/>
</dbReference>
<gene>
    <name evidence="2" type="ORF">BQ4739_LOCUS4137</name>
</gene>